<sequence length="199" mass="20404">MLQTRSRSSDYCGKWGSAMGWDGREASERAADRNAAGWLSAATAAGALVGMCWLLAGRGSPGLGSWLPSLLVLFGAGLLAAVLLVVVWALTARHEARLGIRQQRGALAALAGLALFGVPFTPDLVFSPVFGAALLLLAVRTRDARTAAMGFTALAAALALAVSPELPGAAVILGLVTVAAASVPVQLRRADARAAYSPR</sequence>
<organism evidence="2 3">
    <name type="scientific">Arthrobacter zhaoxinii</name>
    <dbReference type="NCBI Taxonomy" id="2964616"/>
    <lineage>
        <taxon>Bacteria</taxon>
        <taxon>Bacillati</taxon>
        <taxon>Actinomycetota</taxon>
        <taxon>Actinomycetes</taxon>
        <taxon>Micrococcales</taxon>
        <taxon>Micrococcaceae</taxon>
        <taxon>Arthrobacter</taxon>
    </lineage>
</organism>
<name>A0ABY5YV29_9MICC</name>
<feature type="transmembrane region" description="Helical" evidence="1">
    <location>
        <begin position="68"/>
        <end position="90"/>
    </location>
</feature>
<proteinExistence type="predicted"/>
<evidence type="ECO:0000256" key="1">
    <source>
        <dbReference type="SAM" id="Phobius"/>
    </source>
</evidence>
<keyword evidence="1" id="KW-0472">Membrane</keyword>
<accession>A0ABY5YV29</accession>
<feature type="transmembrane region" description="Helical" evidence="1">
    <location>
        <begin position="102"/>
        <end position="118"/>
    </location>
</feature>
<evidence type="ECO:0000313" key="2">
    <source>
        <dbReference type="EMBL" id="UWX97500.1"/>
    </source>
</evidence>
<feature type="transmembrane region" description="Helical" evidence="1">
    <location>
        <begin position="169"/>
        <end position="187"/>
    </location>
</feature>
<protein>
    <submittedName>
        <fullName evidence="2">Uncharacterized protein</fullName>
    </submittedName>
</protein>
<gene>
    <name evidence="2" type="ORF">N2K95_02060</name>
</gene>
<keyword evidence="1" id="KW-0812">Transmembrane</keyword>
<dbReference type="RefSeq" id="WP_260652699.1">
    <property type="nucleotide sequence ID" value="NZ_CP104275.1"/>
</dbReference>
<feature type="transmembrane region" description="Helical" evidence="1">
    <location>
        <begin position="35"/>
        <end position="56"/>
    </location>
</feature>
<keyword evidence="1" id="KW-1133">Transmembrane helix</keyword>
<dbReference type="EMBL" id="CP104275">
    <property type="protein sequence ID" value="UWX97500.1"/>
    <property type="molecule type" value="Genomic_DNA"/>
</dbReference>
<dbReference type="Proteomes" id="UP001059859">
    <property type="component" value="Chromosome"/>
</dbReference>
<keyword evidence="3" id="KW-1185">Reference proteome</keyword>
<reference evidence="2" key="1">
    <citation type="submission" date="2022-09" db="EMBL/GenBank/DDBJ databases">
        <title>Novel species in genus Arthrobacter.</title>
        <authorList>
            <person name="Liu Y."/>
        </authorList>
    </citation>
    <scope>NUCLEOTIDE SEQUENCE</scope>
    <source>
        <strain evidence="2">Zg-Y815</strain>
    </source>
</reference>
<evidence type="ECO:0000313" key="3">
    <source>
        <dbReference type="Proteomes" id="UP001059859"/>
    </source>
</evidence>